<feature type="domain" description="Major facilitator superfamily (MFS) profile" evidence="6">
    <location>
        <begin position="4"/>
        <end position="421"/>
    </location>
</feature>
<evidence type="ECO:0000256" key="3">
    <source>
        <dbReference type="ARBA" id="ARBA00022989"/>
    </source>
</evidence>
<evidence type="ECO:0000259" key="6">
    <source>
        <dbReference type="PROSITE" id="PS50850"/>
    </source>
</evidence>
<name>A0ABP8RE35_9PSEU</name>
<feature type="transmembrane region" description="Helical" evidence="5">
    <location>
        <begin position="311"/>
        <end position="337"/>
    </location>
</feature>
<gene>
    <name evidence="7" type="ORF">GCM10023175_02740</name>
</gene>
<evidence type="ECO:0000313" key="8">
    <source>
        <dbReference type="Proteomes" id="UP001501598"/>
    </source>
</evidence>
<keyword evidence="8" id="KW-1185">Reference proteome</keyword>
<feature type="transmembrane region" description="Helical" evidence="5">
    <location>
        <begin position="133"/>
        <end position="152"/>
    </location>
</feature>
<dbReference type="InterPro" id="IPR020846">
    <property type="entry name" value="MFS_dom"/>
</dbReference>
<dbReference type="PANTHER" id="PTHR23531">
    <property type="entry name" value="QUINOLENE RESISTANCE PROTEIN NORA"/>
    <property type="match status" value="1"/>
</dbReference>
<keyword evidence="3 5" id="KW-1133">Transmembrane helix</keyword>
<keyword evidence="2 5" id="KW-0812">Transmembrane</keyword>
<organism evidence="7 8">
    <name type="scientific">Pseudonocardia xishanensis</name>
    <dbReference type="NCBI Taxonomy" id="630995"/>
    <lineage>
        <taxon>Bacteria</taxon>
        <taxon>Bacillati</taxon>
        <taxon>Actinomycetota</taxon>
        <taxon>Actinomycetes</taxon>
        <taxon>Pseudonocardiales</taxon>
        <taxon>Pseudonocardiaceae</taxon>
        <taxon>Pseudonocardia</taxon>
    </lineage>
</organism>
<proteinExistence type="predicted"/>
<feature type="transmembrane region" description="Helical" evidence="5">
    <location>
        <begin position="39"/>
        <end position="63"/>
    </location>
</feature>
<protein>
    <submittedName>
        <fullName evidence="7">MFS transporter</fullName>
    </submittedName>
</protein>
<accession>A0ABP8RE35</accession>
<feature type="transmembrane region" description="Helical" evidence="5">
    <location>
        <begin position="103"/>
        <end position="121"/>
    </location>
</feature>
<feature type="transmembrane region" description="Helical" evidence="5">
    <location>
        <begin position="279"/>
        <end position="299"/>
    </location>
</feature>
<dbReference type="RefSeq" id="WP_345411854.1">
    <property type="nucleotide sequence ID" value="NZ_BAABGT010000004.1"/>
</dbReference>
<evidence type="ECO:0000313" key="7">
    <source>
        <dbReference type="EMBL" id="GAA4536190.1"/>
    </source>
</evidence>
<reference evidence="8" key="1">
    <citation type="journal article" date="2019" name="Int. J. Syst. Evol. Microbiol.">
        <title>The Global Catalogue of Microorganisms (GCM) 10K type strain sequencing project: providing services to taxonomists for standard genome sequencing and annotation.</title>
        <authorList>
            <consortium name="The Broad Institute Genomics Platform"/>
            <consortium name="The Broad Institute Genome Sequencing Center for Infectious Disease"/>
            <person name="Wu L."/>
            <person name="Ma J."/>
        </authorList>
    </citation>
    <scope>NUCLEOTIDE SEQUENCE [LARGE SCALE GENOMIC DNA]</scope>
    <source>
        <strain evidence="8">JCM 17906</strain>
    </source>
</reference>
<comment type="caution">
    <text evidence="7">The sequence shown here is derived from an EMBL/GenBank/DDBJ whole genome shotgun (WGS) entry which is preliminary data.</text>
</comment>
<dbReference type="InterPro" id="IPR011701">
    <property type="entry name" value="MFS"/>
</dbReference>
<comment type="subcellular location">
    <subcellularLocation>
        <location evidence="1">Cell membrane</location>
        <topology evidence="1">Multi-pass membrane protein</topology>
    </subcellularLocation>
</comment>
<dbReference type="Pfam" id="PF07690">
    <property type="entry name" value="MFS_1"/>
    <property type="match status" value="1"/>
</dbReference>
<dbReference type="EMBL" id="BAABGT010000004">
    <property type="protein sequence ID" value="GAA4536190.1"/>
    <property type="molecule type" value="Genomic_DNA"/>
</dbReference>
<dbReference type="Gene3D" id="1.20.1250.20">
    <property type="entry name" value="MFS general substrate transporter like domains"/>
    <property type="match status" value="1"/>
</dbReference>
<dbReference type="PROSITE" id="PS50850">
    <property type="entry name" value="MFS"/>
    <property type="match status" value="1"/>
</dbReference>
<dbReference type="InterPro" id="IPR052714">
    <property type="entry name" value="MFS_Exporter"/>
</dbReference>
<feature type="transmembrane region" description="Helical" evidence="5">
    <location>
        <begin position="250"/>
        <end position="273"/>
    </location>
</feature>
<feature type="transmembrane region" description="Helical" evidence="5">
    <location>
        <begin position="158"/>
        <end position="178"/>
    </location>
</feature>
<evidence type="ECO:0000256" key="2">
    <source>
        <dbReference type="ARBA" id="ARBA00022692"/>
    </source>
</evidence>
<keyword evidence="4 5" id="KW-0472">Membrane</keyword>
<dbReference type="InterPro" id="IPR036259">
    <property type="entry name" value="MFS_trans_sf"/>
</dbReference>
<dbReference type="PANTHER" id="PTHR23531:SF1">
    <property type="entry name" value="QUINOLENE RESISTANCE PROTEIN NORA"/>
    <property type="match status" value="1"/>
</dbReference>
<evidence type="ECO:0000256" key="5">
    <source>
        <dbReference type="SAM" id="Phobius"/>
    </source>
</evidence>
<evidence type="ECO:0000256" key="4">
    <source>
        <dbReference type="ARBA" id="ARBA00023136"/>
    </source>
</evidence>
<evidence type="ECO:0000256" key="1">
    <source>
        <dbReference type="ARBA" id="ARBA00004651"/>
    </source>
</evidence>
<dbReference type="Proteomes" id="UP001501598">
    <property type="component" value="Unassembled WGS sequence"/>
</dbReference>
<dbReference type="SUPFAM" id="SSF103473">
    <property type="entry name" value="MFS general substrate transporter"/>
    <property type="match status" value="1"/>
</dbReference>
<sequence>MRSPAFRLVLVLTVLGIGGHALLLPVLPLWVSRAGAGEFGAGSTTGVFMATTVATQLTVPWLIRRLGYRAVFGGGLVLLGVPAPFLLVTAALGPVLVLCAARGIGFGLLTVAGSAVVAELVPPAEHGRASSRYGYAIGLPLLVLLPLGVATVDLVGFIGVFLTAAVAPLLGALLVPFLRIPASPPLPTRESPAPDRRVGRPDHPRCEVPGPAWIARFVRSRSHDRESRASSAADTALRARNRRSLVRAGVAPMAAMFAGSVAQGGLVTFLPLVAPSASVAVPLALFAAALGGVVGRGIAGPLVDRRGPGRLLVPGGVLVAVGMGVEVLAVGQTWLFVPGALAVGVGFGMVQNDSLVSLFAAAGPARYGAASAAWNIGFDAGTGAGASGLGAIAQPFGFRAAFATAALIQLATLLLPRSRTGGDAVAEG</sequence>
<feature type="transmembrane region" description="Helical" evidence="5">
    <location>
        <begin position="75"/>
        <end position="97"/>
    </location>
</feature>